<dbReference type="InterPro" id="IPR015421">
    <property type="entry name" value="PyrdxlP-dep_Trfase_major"/>
</dbReference>
<keyword evidence="5" id="KW-0663">Pyridoxal phosphate</keyword>
<dbReference type="InterPro" id="IPR004838">
    <property type="entry name" value="NHTrfase_class1_PyrdxlP-BS"/>
</dbReference>
<feature type="domain" description="Aminotransferase class I/classII large" evidence="7">
    <location>
        <begin position="37"/>
        <end position="394"/>
    </location>
</feature>
<sequence length="402" mass="42811">MSTTKTSPLSDRVLRMKESATLKMAQLGREVKAQGHDVISLSLGEPDFDTPVHIKDAAKAALDAGDTKYTPVPGTAELRQAVSDKFKRENGLDYAPAQIVVSTGAKQSLANVAMAMLNEGDEVVILAPYWVSYSAIVKVAGGVPLVVGAGIEDDYKVSAEAIEAAITDKTKFILFSSPCNPTGSVYTKDELAAIATMLGKYPHVYVVADEIYEHINFTGKHASIGTMPEVKDRTITVNGFSKGFAMTGWRLGYIGAPLEIAKACSKLQGQNTSGANSIAQAAGAHALNSSLKPTEDMRAAFEKRRELIIEGLSAIEGLKVNRPQGAFYIFPDVAAFFGKSNGEFTISNSDDLSEYLLMEAHVATVGGSSFGAPTCIRISYAASEEQLTEAVARIKKALEALS</sequence>
<dbReference type="CDD" id="cd00609">
    <property type="entry name" value="AAT_like"/>
    <property type="match status" value="1"/>
</dbReference>
<dbReference type="InterPro" id="IPR050596">
    <property type="entry name" value="AspAT/PAT-like"/>
</dbReference>
<keyword evidence="3 6" id="KW-0032">Aminotransferase</keyword>
<dbReference type="RefSeq" id="WP_147931527.1">
    <property type="nucleotide sequence ID" value="NZ_VOXD01000023.1"/>
</dbReference>
<dbReference type="GO" id="GO:0006520">
    <property type="term" value="P:amino acid metabolic process"/>
    <property type="evidence" value="ECO:0007669"/>
    <property type="project" value="InterPro"/>
</dbReference>
<accession>A0A5C7FSF2</accession>
<dbReference type="Gene3D" id="3.40.640.10">
    <property type="entry name" value="Type I PLP-dependent aspartate aminotransferase-like (Major domain)"/>
    <property type="match status" value="1"/>
</dbReference>
<evidence type="ECO:0000256" key="2">
    <source>
        <dbReference type="ARBA" id="ARBA00007441"/>
    </source>
</evidence>
<dbReference type="FunFam" id="3.40.640.10:FF:000033">
    <property type="entry name" value="Aspartate aminotransferase"/>
    <property type="match status" value="1"/>
</dbReference>
<dbReference type="GO" id="GO:0008483">
    <property type="term" value="F:transaminase activity"/>
    <property type="evidence" value="ECO:0007669"/>
    <property type="project" value="UniProtKB-KW"/>
</dbReference>
<dbReference type="InterPro" id="IPR004839">
    <property type="entry name" value="Aminotransferase_I/II_large"/>
</dbReference>
<dbReference type="AlphaFoldDB" id="A0A5C7FSF2"/>
<dbReference type="EC" id="2.6.1.-" evidence="6"/>
<dbReference type="Pfam" id="PF00155">
    <property type="entry name" value="Aminotran_1_2"/>
    <property type="match status" value="1"/>
</dbReference>
<evidence type="ECO:0000259" key="7">
    <source>
        <dbReference type="Pfam" id="PF00155"/>
    </source>
</evidence>
<comment type="caution">
    <text evidence="8">The sequence shown here is derived from an EMBL/GenBank/DDBJ whole genome shotgun (WGS) entry which is preliminary data.</text>
</comment>
<dbReference type="InterPro" id="IPR015424">
    <property type="entry name" value="PyrdxlP-dep_Trfase"/>
</dbReference>
<keyword evidence="4 6" id="KW-0808">Transferase</keyword>
<evidence type="ECO:0000256" key="4">
    <source>
        <dbReference type="ARBA" id="ARBA00022679"/>
    </source>
</evidence>
<dbReference type="Proteomes" id="UP000321907">
    <property type="component" value="Unassembled WGS sequence"/>
</dbReference>
<name>A0A5C7FSF2_9BACT</name>
<dbReference type="OrthoDB" id="1489696at2"/>
<comment type="cofactor">
    <cofactor evidence="1 6">
        <name>pyridoxal 5'-phosphate</name>
        <dbReference type="ChEBI" id="CHEBI:597326"/>
    </cofactor>
</comment>
<dbReference type="EMBL" id="VOXD01000023">
    <property type="protein sequence ID" value="TXF88398.1"/>
    <property type="molecule type" value="Genomic_DNA"/>
</dbReference>
<dbReference type="InterPro" id="IPR015422">
    <property type="entry name" value="PyrdxlP-dep_Trfase_small"/>
</dbReference>
<evidence type="ECO:0000256" key="1">
    <source>
        <dbReference type="ARBA" id="ARBA00001933"/>
    </source>
</evidence>
<protein>
    <recommendedName>
        <fullName evidence="6">Aminotransferase</fullName>
        <ecNumber evidence="6">2.6.1.-</ecNumber>
    </recommendedName>
</protein>
<evidence type="ECO:0000256" key="6">
    <source>
        <dbReference type="RuleBase" id="RU000481"/>
    </source>
</evidence>
<evidence type="ECO:0000256" key="3">
    <source>
        <dbReference type="ARBA" id="ARBA00022576"/>
    </source>
</evidence>
<evidence type="ECO:0000313" key="9">
    <source>
        <dbReference type="Proteomes" id="UP000321907"/>
    </source>
</evidence>
<dbReference type="SUPFAM" id="SSF53383">
    <property type="entry name" value="PLP-dependent transferases"/>
    <property type="match status" value="1"/>
</dbReference>
<reference evidence="8 9" key="1">
    <citation type="submission" date="2019-08" db="EMBL/GenBank/DDBJ databases">
        <title>Lewinella sp. strain SSH13 Genome sequencing and assembly.</title>
        <authorList>
            <person name="Kim I."/>
        </authorList>
    </citation>
    <scope>NUCLEOTIDE SEQUENCE [LARGE SCALE GENOMIC DNA]</scope>
    <source>
        <strain evidence="8 9">SSH13</strain>
    </source>
</reference>
<dbReference type="PANTHER" id="PTHR46383:SF1">
    <property type="entry name" value="ASPARTATE AMINOTRANSFERASE"/>
    <property type="match status" value="1"/>
</dbReference>
<evidence type="ECO:0000256" key="5">
    <source>
        <dbReference type="ARBA" id="ARBA00022898"/>
    </source>
</evidence>
<dbReference type="Gene3D" id="3.90.1150.10">
    <property type="entry name" value="Aspartate Aminotransferase, domain 1"/>
    <property type="match status" value="1"/>
</dbReference>
<evidence type="ECO:0000313" key="8">
    <source>
        <dbReference type="EMBL" id="TXF88398.1"/>
    </source>
</evidence>
<dbReference type="GO" id="GO:0030170">
    <property type="term" value="F:pyridoxal phosphate binding"/>
    <property type="evidence" value="ECO:0007669"/>
    <property type="project" value="InterPro"/>
</dbReference>
<dbReference type="PROSITE" id="PS00105">
    <property type="entry name" value="AA_TRANSFER_CLASS_1"/>
    <property type="match status" value="1"/>
</dbReference>
<proteinExistence type="inferred from homology"/>
<dbReference type="PANTHER" id="PTHR46383">
    <property type="entry name" value="ASPARTATE AMINOTRANSFERASE"/>
    <property type="match status" value="1"/>
</dbReference>
<comment type="similarity">
    <text evidence="2 6">Belongs to the class-I pyridoxal-phosphate-dependent aminotransferase family.</text>
</comment>
<organism evidence="8 9">
    <name type="scientific">Neolewinella aurantiaca</name>
    <dbReference type="NCBI Taxonomy" id="2602767"/>
    <lineage>
        <taxon>Bacteria</taxon>
        <taxon>Pseudomonadati</taxon>
        <taxon>Bacteroidota</taxon>
        <taxon>Saprospiria</taxon>
        <taxon>Saprospirales</taxon>
        <taxon>Lewinellaceae</taxon>
        <taxon>Neolewinella</taxon>
    </lineage>
</organism>
<gene>
    <name evidence="8" type="ORF">FUA23_14770</name>
</gene>
<keyword evidence="9" id="KW-1185">Reference proteome</keyword>